<evidence type="ECO:0000313" key="4">
    <source>
        <dbReference type="EMBL" id="SFS46605.1"/>
    </source>
</evidence>
<evidence type="ECO:0000256" key="2">
    <source>
        <dbReference type="ARBA" id="ARBA00022842"/>
    </source>
</evidence>
<dbReference type="InterPro" id="IPR036412">
    <property type="entry name" value="HAD-like_sf"/>
</dbReference>
<dbReference type="InterPro" id="IPR041492">
    <property type="entry name" value="HAD_2"/>
</dbReference>
<dbReference type="Pfam" id="PF13419">
    <property type="entry name" value="HAD_2"/>
    <property type="match status" value="1"/>
</dbReference>
<evidence type="ECO:0000313" key="5">
    <source>
        <dbReference type="Proteomes" id="UP000199139"/>
    </source>
</evidence>
<accession>A0A1I6Q2N9</accession>
<dbReference type="InterPro" id="IPR023198">
    <property type="entry name" value="PGP-like_dom2"/>
</dbReference>
<dbReference type="Gene3D" id="3.40.50.1000">
    <property type="entry name" value="HAD superfamily/HAD-like"/>
    <property type="match status" value="1"/>
</dbReference>
<dbReference type="PANTHER" id="PTHR43434">
    <property type="entry name" value="PHOSPHOGLYCOLATE PHOSPHATASE"/>
    <property type="match status" value="1"/>
</dbReference>
<keyword evidence="2" id="KW-0460">Magnesium</keyword>
<dbReference type="OrthoDB" id="9796026at2"/>
<keyword evidence="1" id="KW-0378">Hydrolase</keyword>
<dbReference type="Gene3D" id="1.10.150.240">
    <property type="entry name" value="Putative phosphatase, domain 2"/>
    <property type="match status" value="1"/>
</dbReference>
<dbReference type="EMBL" id="FPAI01000003">
    <property type="protein sequence ID" value="SFS46605.1"/>
    <property type="molecule type" value="Genomic_DNA"/>
</dbReference>
<dbReference type="Proteomes" id="UP000321773">
    <property type="component" value="Unassembled WGS sequence"/>
</dbReference>
<dbReference type="InterPro" id="IPR023214">
    <property type="entry name" value="HAD_sf"/>
</dbReference>
<dbReference type="STRING" id="306541.SAMN05421668_10349"/>
<evidence type="ECO:0000256" key="1">
    <source>
        <dbReference type="ARBA" id="ARBA00022801"/>
    </source>
</evidence>
<dbReference type="Proteomes" id="UP000199139">
    <property type="component" value="Unassembled WGS sequence"/>
</dbReference>
<gene>
    <name evidence="3" type="ORF">HMI01_03230</name>
    <name evidence="4" type="ORF">SAMN05421668_10349</name>
</gene>
<organism evidence="4 5">
    <name type="scientific">Halolactibacillus miurensis</name>
    <dbReference type="NCBI Taxonomy" id="306541"/>
    <lineage>
        <taxon>Bacteria</taxon>
        <taxon>Bacillati</taxon>
        <taxon>Bacillota</taxon>
        <taxon>Bacilli</taxon>
        <taxon>Bacillales</taxon>
        <taxon>Bacillaceae</taxon>
        <taxon>Halolactibacillus</taxon>
    </lineage>
</organism>
<evidence type="ECO:0000313" key="3">
    <source>
        <dbReference type="EMBL" id="GEM03335.1"/>
    </source>
</evidence>
<evidence type="ECO:0000313" key="6">
    <source>
        <dbReference type="Proteomes" id="UP000321773"/>
    </source>
</evidence>
<dbReference type="EMBL" id="BJWJ01000002">
    <property type="protein sequence ID" value="GEM03335.1"/>
    <property type="molecule type" value="Genomic_DNA"/>
</dbReference>
<sequence>MNTNLVDFHKKHNVLVCVDSDGCAMDTMDVKHIECFGPKIIEVFGLEKIEDAFLRLWNELNLYSMTRGINRFKGLVLSFDVAYERGMDVAPFKALKKWTEETPELSNRALKQAYEASGEEELKLGLLWSEKVNEAIGNLSDVDKPFDGVKEGLKAISQEADVAIVSSANTTAVLEEWTRHGLGEYVDVLLGQEAGSKAKCIHDLLGFNYRENQVVMVGDAPGDLDAAKKNGVHFYPIIVGQEEMSWNRLKQEAFPRLLAGAFDASYQEMLIAEFHAALESND</sequence>
<reference evidence="4 5" key="1">
    <citation type="submission" date="2016-10" db="EMBL/GenBank/DDBJ databases">
        <authorList>
            <person name="de Groot N.N."/>
        </authorList>
    </citation>
    <scope>NUCLEOTIDE SEQUENCE [LARGE SCALE GENOMIC DNA]</scope>
    <source>
        <strain evidence="4 5">DSM 17074</strain>
    </source>
</reference>
<name>A0A1I6Q2N9_9BACI</name>
<proteinExistence type="predicted"/>
<protein>
    <submittedName>
        <fullName evidence="3 4">Phosphatase</fullName>
    </submittedName>
</protein>
<dbReference type="AlphaFoldDB" id="A0A1I6Q2N9"/>
<dbReference type="GO" id="GO:0008967">
    <property type="term" value="F:phosphoglycolate phosphatase activity"/>
    <property type="evidence" value="ECO:0007669"/>
    <property type="project" value="TreeGrafter"/>
</dbReference>
<dbReference type="PANTHER" id="PTHR43434:SF1">
    <property type="entry name" value="PHOSPHOGLYCOLATE PHOSPHATASE"/>
    <property type="match status" value="1"/>
</dbReference>
<dbReference type="GO" id="GO:0006281">
    <property type="term" value="P:DNA repair"/>
    <property type="evidence" value="ECO:0007669"/>
    <property type="project" value="TreeGrafter"/>
</dbReference>
<dbReference type="InterPro" id="IPR050155">
    <property type="entry name" value="HAD-like_hydrolase_sf"/>
</dbReference>
<reference evidence="3 6" key="2">
    <citation type="submission" date="2019-07" db="EMBL/GenBank/DDBJ databases">
        <title>Whole genome shotgun sequence of Halolactibacillus miurensis NBRC 100873.</title>
        <authorList>
            <person name="Hosoyama A."/>
            <person name="Uohara A."/>
            <person name="Ohji S."/>
            <person name="Ichikawa N."/>
        </authorList>
    </citation>
    <scope>NUCLEOTIDE SEQUENCE [LARGE SCALE GENOMIC DNA]</scope>
    <source>
        <strain evidence="3 6">NBRC 100873</strain>
    </source>
</reference>
<keyword evidence="6" id="KW-1185">Reference proteome</keyword>
<dbReference type="RefSeq" id="WP_062322913.1">
    <property type="nucleotide sequence ID" value="NZ_BJWJ01000002.1"/>
</dbReference>
<dbReference type="SUPFAM" id="SSF56784">
    <property type="entry name" value="HAD-like"/>
    <property type="match status" value="1"/>
</dbReference>